<dbReference type="RefSeq" id="WP_348757501.1">
    <property type="nucleotide sequence ID" value="NZ_OZ026884.1"/>
</dbReference>
<dbReference type="Proteomes" id="UP001497493">
    <property type="component" value="Chromosome"/>
</dbReference>
<dbReference type="NCBIfam" id="NF010613">
    <property type="entry name" value="PRK14013.1-3"/>
    <property type="match status" value="1"/>
</dbReference>
<name>A0ABM9NJZ3_9GAMM</name>
<gene>
    <name evidence="2" type="ORF">MECH1_V1_2184</name>
</gene>
<evidence type="ECO:0000256" key="1">
    <source>
        <dbReference type="SAM" id="Phobius"/>
    </source>
</evidence>
<feature type="transmembrane region" description="Helical" evidence="1">
    <location>
        <begin position="28"/>
        <end position="51"/>
    </location>
</feature>
<feature type="transmembrane region" description="Helical" evidence="1">
    <location>
        <begin position="63"/>
        <end position="88"/>
    </location>
</feature>
<accession>A0ABM9NJZ3</accession>
<evidence type="ECO:0008006" key="4">
    <source>
        <dbReference type="Google" id="ProtNLM"/>
    </source>
</evidence>
<protein>
    <recommendedName>
        <fullName evidence="4">Integral membrane protein TerC family protein</fullName>
    </recommendedName>
</protein>
<organism evidence="2 3">
    <name type="scientific">Candidatus Methylocalor cossyra</name>
    <dbReference type="NCBI Taxonomy" id="3108543"/>
    <lineage>
        <taxon>Bacteria</taxon>
        <taxon>Pseudomonadati</taxon>
        <taxon>Pseudomonadota</taxon>
        <taxon>Gammaproteobacteria</taxon>
        <taxon>Methylococcales</taxon>
        <taxon>Methylococcaceae</taxon>
        <taxon>Candidatus Methylocalor</taxon>
    </lineage>
</organism>
<feature type="transmembrane region" description="Helical" evidence="1">
    <location>
        <begin position="217"/>
        <end position="241"/>
    </location>
</feature>
<dbReference type="InterPro" id="IPR007427">
    <property type="entry name" value="DUF475"/>
</dbReference>
<sequence>MRYFAFSLLITAAGLSTAYYWGGLGGLLVASILSVMEISLSFDNAVVNASVLRNLSAVWQRRFLTWGMLIAVFGARFLLPILIVAAMTGHRLDEVIQMALRQPDEYARHLDDAHIRIAAFGGMYLLLVFFAFLFQTEKTLHWVVFLERRLSRLGKLESIEVVTALGALLAAQQFLPPAERTPALVAGITGVILFVLVKSLAALFGATEQAAGAVHRAGFLAFLYLEILDLSFSFDGVIGAFALSKDVVIIMLGLTIGAMFVRSLTVFLVRRRALEEYLFLEHGAHYAVGALAVLMLVDMVIEVPETLAGLTGMVFILLALISSVLYRRQLRRRADGAR</sequence>
<feature type="transmembrane region" description="Helical" evidence="1">
    <location>
        <begin position="307"/>
        <end position="326"/>
    </location>
</feature>
<reference evidence="2 3" key="1">
    <citation type="submission" date="2024-04" db="EMBL/GenBank/DDBJ databases">
        <authorList>
            <person name="Cremers G."/>
        </authorList>
    </citation>
    <scope>NUCLEOTIDE SEQUENCE [LARGE SCALE GENOMIC DNA]</scope>
    <source>
        <strain evidence="2">MeCH1-AG</strain>
    </source>
</reference>
<feature type="transmembrane region" description="Helical" evidence="1">
    <location>
        <begin position="247"/>
        <end position="270"/>
    </location>
</feature>
<keyword evidence="1" id="KW-0812">Transmembrane</keyword>
<feature type="transmembrane region" description="Helical" evidence="1">
    <location>
        <begin position="113"/>
        <end position="135"/>
    </location>
</feature>
<feature type="transmembrane region" description="Helical" evidence="1">
    <location>
        <begin position="156"/>
        <end position="175"/>
    </location>
</feature>
<keyword evidence="1" id="KW-1133">Transmembrane helix</keyword>
<dbReference type="PANTHER" id="PTHR30238:SF4">
    <property type="entry name" value="SLL1022 PROTEIN"/>
    <property type="match status" value="1"/>
</dbReference>
<keyword evidence="1" id="KW-0472">Membrane</keyword>
<dbReference type="PANTHER" id="PTHR30238">
    <property type="entry name" value="MEMBRANE BOUND PREDICTED REDOX MODULATOR"/>
    <property type="match status" value="1"/>
</dbReference>
<keyword evidence="3" id="KW-1185">Reference proteome</keyword>
<dbReference type="Pfam" id="PF04332">
    <property type="entry name" value="DUF475"/>
    <property type="match status" value="1"/>
</dbReference>
<feature type="transmembrane region" description="Helical" evidence="1">
    <location>
        <begin position="282"/>
        <end position="301"/>
    </location>
</feature>
<dbReference type="EMBL" id="OZ026884">
    <property type="protein sequence ID" value="CAL1240960.1"/>
    <property type="molecule type" value="Genomic_DNA"/>
</dbReference>
<evidence type="ECO:0000313" key="2">
    <source>
        <dbReference type="EMBL" id="CAL1240960.1"/>
    </source>
</evidence>
<evidence type="ECO:0000313" key="3">
    <source>
        <dbReference type="Proteomes" id="UP001497493"/>
    </source>
</evidence>
<feature type="transmembrane region" description="Helical" evidence="1">
    <location>
        <begin position="181"/>
        <end position="205"/>
    </location>
</feature>
<proteinExistence type="predicted"/>